<reference evidence="8" key="1">
    <citation type="journal article" date="2019" name="bioRxiv">
        <title>The Genome of the Zebra Mussel, Dreissena polymorpha: A Resource for Invasive Species Research.</title>
        <authorList>
            <person name="McCartney M.A."/>
            <person name="Auch B."/>
            <person name="Kono T."/>
            <person name="Mallez S."/>
            <person name="Zhang Y."/>
            <person name="Obille A."/>
            <person name="Becker A."/>
            <person name="Abrahante J.E."/>
            <person name="Garbe J."/>
            <person name="Badalamenti J.P."/>
            <person name="Herman A."/>
            <person name="Mangelson H."/>
            <person name="Liachko I."/>
            <person name="Sullivan S."/>
            <person name="Sone E.D."/>
            <person name="Koren S."/>
            <person name="Silverstein K.A.T."/>
            <person name="Beckman K.B."/>
            <person name="Gohl D.M."/>
        </authorList>
    </citation>
    <scope>NUCLEOTIDE SEQUENCE</scope>
    <source>
        <strain evidence="8">Duluth1</strain>
        <tissue evidence="8">Whole animal</tissue>
    </source>
</reference>
<dbReference type="InterPro" id="IPR046906">
    <property type="entry name" value="Mab-21_HhH/H2TH-like"/>
</dbReference>
<dbReference type="AlphaFoldDB" id="A0A9D3YBB2"/>
<keyword evidence="5" id="KW-0479">Metal-binding</keyword>
<evidence type="ECO:0000256" key="5">
    <source>
        <dbReference type="ARBA" id="ARBA00022723"/>
    </source>
</evidence>
<sequence>MGPKKRKVIEVAAHLMSPSQKSSVKEAHVRKAVGSKNGHKRTVTSAALDKALSDIGVNEETIQLRRTTYLYVEAICTITQQADGIDYDLYNFGSQSEGSTTEGMDSDTDYLQCDRSLPVIQNITDRQFEQKQLFVVTDMSTPPQCCCLQLLCPDNYVYSSEDGVWIDAQGRAFWKTNVIKTRIIGLGKLLGGDLIQHGPSLCISGSNIDHVYANHCAKLPEDCQYIFRRPKPGHWPRPELLTQLKNSGVFLVMTAHVENTTNWDPRQHLGTLTLRKFDNSHELYWRLSTNLMERLLMFDLKMAQMKVYVIMKIIRKEFCKPLVGARLSTFHLKTAFLYSVEMSPPHIWNDENLIQCLKMCLTTLKRWLKVRYCPHYTTVIVNLFDGKLRWNEFPVLIELFTDMIHNDVSCLYNVRMDDLGSRISSNSTASTNVIPFEEMDIVVATNMFNHLISSSCGLFYNNGILEAVDNSKVINYHARYIERLETINKTSTGFFRSAISIILPFGYSMQAVMKASLCIGKKQTLSHEIFTLCYKSLMSDVTSSRLKLASIYFSVGRFEEASAILKQLDALISKKVIHFSPFLTVENNNFDTELLGRRKEFLHMLQNEVAVCTIFSRHEINCVPGQLVAEFYRTITVEDASCRIPNQGWMDFAVVDSLPYMYYLQFLLFRHTGLLSEQANAFKNLKDQVIFEDRATSICHGDTVLNLIGHCRELEGSWSEAWCAYKFSVEHQPQNNAAYWHMFRLIGRLIYIKMIPSIIYPGSEYA</sequence>
<dbReference type="Proteomes" id="UP000828390">
    <property type="component" value="Unassembled WGS sequence"/>
</dbReference>
<keyword evidence="4" id="KW-0548">Nucleotidyltransferase</keyword>
<feature type="domain" description="Mab-21-like HhH/H2TH-like" evidence="7">
    <location>
        <begin position="305"/>
        <end position="386"/>
    </location>
</feature>
<protein>
    <recommendedName>
        <fullName evidence="7">Mab-21-like HhH/H2TH-like domain-containing protein</fullName>
    </recommendedName>
</protein>
<organism evidence="8 9">
    <name type="scientific">Dreissena polymorpha</name>
    <name type="common">Zebra mussel</name>
    <name type="synonym">Mytilus polymorpha</name>
    <dbReference type="NCBI Taxonomy" id="45954"/>
    <lineage>
        <taxon>Eukaryota</taxon>
        <taxon>Metazoa</taxon>
        <taxon>Spiralia</taxon>
        <taxon>Lophotrochozoa</taxon>
        <taxon>Mollusca</taxon>
        <taxon>Bivalvia</taxon>
        <taxon>Autobranchia</taxon>
        <taxon>Heteroconchia</taxon>
        <taxon>Euheterodonta</taxon>
        <taxon>Imparidentia</taxon>
        <taxon>Neoheterodontei</taxon>
        <taxon>Myida</taxon>
        <taxon>Dreissenoidea</taxon>
        <taxon>Dreissenidae</taxon>
        <taxon>Dreissena</taxon>
    </lineage>
</organism>
<dbReference type="Gene3D" id="1.10.1410.40">
    <property type="match status" value="1"/>
</dbReference>
<dbReference type="PANTHER" id="PTHR10656">
    <property type="entry name" value="CELL FATE DETERMINING PROTEIN MAB21-RELATED"/>
    <property type="match status" value="1"/>
</dbReference>
<dbReference type="Pfam" id="PF20266">
    <property type="entry name" value="Mab-21_C"/>
    <property type="match status" value="1"/>
</dbReference>
<dbReference type="GO" id="GO:0016779">
    <property type="term" value="F:nucleotidyltransferase activity"/>
    <property type="evidence" value="ECO:0007669"/>
    <property type="project" value="UniProtKB-KW"/>
</dbReference>
<evidence type="ECO:0000256" key="2">
    <source>
        <dbReference type="ARBA" id="ARBA00008307"/>
    </source>
</evidence>
<proteinExistence type="inferred from homology"/>
<dbReference type="SMART" id="SM01265">
    <property type="entry name" value="Mab-21"/>
    <property type="match status" value="1"/>
</dbReference>
<accession>A0A9D3YBB2</accession>
<evidence type="ECO:0000256" key="6">
    <source>
        <dbReference type="ARBA" id="ARBA00022842"/>
    </source>
</evidence>
<name>A0A9D3YBB2_DREPO</name>
<evidence type="ECO:0000259" key="7">
    <source>
        <dbReference type="Pfam" id="PF20266"/>
    </source>
</evidence>
<comment type="cofactor">
    <cofactor evidence="1">
        <name>Mg(2+)</name>
        <dbReference type="ChEBI" id="CHEBI:18420"/>
    </cofactor>
</comment>
<gene>
    <name evidence="8" type="ORF">DPMN_082635</name>
</gene>
<evidence type="ECO:0000256" key="3">
    <source>
        <dbReference type="ARBA" id="ARBA00022679"/>
    </source>
</evidence>
<evidence type="ECO:0000313" key="9">
    <source>
        <dbReference type="Proteomes" id="UP000828390"/>
    </source>
</evidence>
<evidence type="ECO:0000256" key="4">
    <source>
        <dbReference type="ARBA" id="ARBA00022695"/>
    </source>
</evidence>
<dbReference type="PANTHER" id="PTHR10656:SF42">
    <property type="entry name" value="CYCLIC GMP-AMP SYNTHASE-LIKE PROTEIN-RELATED"/>
    <property type="match status" value="1"/>
</dbReference>
<dbReference type="GO" id="GO:0046872">
    <property type="term" value="F:metal ion binding"/>
    <property type="evidence" value="ECO:0007669"/>
    <property type="project" value="UniProtKB-KW"/>
</dbReference>
<evidence type="ECO:0000256" key="1">
    <source>
        <dbReference type="ARBA" id="ARBA00001946"/>
    </source>
</evidence>
<dbReference type="InterPro" id="IPR024810">
    <property type="entry name" value="MAB21L/cGLR"/>
</dbReference>
<keyword evidence="9" id="KW-1185">Reference proteome</keyword>
<evidence type="ECO:0000313" key="8">
    <source>
        <dbReference type="EMBL" id="KAH3695179.1"/>
    </source>
</evidence>
<keyword evidence="3" id="KW-0808">Transferase</keyword>
<comment type="caution">
    <text evidence="8">The sequence shown here is derived from an EMBL/GenBank/DDBJ whole genome shotgun (WGS) entry which is preliminary data.</text>
</comment>
<keyword evidence="6" id="KW-0460">Magnesium</keyword>
<comment type="similarity">
    <text evidence="2">Belongs to the mab-21 family.</text>
</comment>
<reference evidence="8" key="2">
    <citation type="submission" date="2020-11" db="EMBL/GenBank/DDBJ databases">
        <authorList>
            <person name="McCartney M.A."/>
            <person name="Auch B."/>
            <person name="Kono T."/>
            <person name="Mallez S."/>
            <person name="Becker A."/>
            <person name="Gohl D.M."/>
            <person name="Silverstein K.A.T."/>
            <person name="Koren S."/>
            <person name="Bechman K.B."/>
            <person name="Herman A."/>
            <person name="Abrahante J.E."/>
            <person name="Garbe J."/>
        </authorList>
    </citation>
    <scope>NUCLEOTIDE SEQUENCE</scope>
    <source>
        <strain evidence="8">Duluth1</strain>
        <tissue evidence="8">Whole animal</tissue>
    </source>
</reference>
<dbReference type="EMBL" id="JAIWYP010000016">
    <property type="protein sequence ID" value="KAH3695179.1"/>
    <property type="molecule type" value="Genomic_DNA"/>
</dbReference>